<evidence type="ECO:0000313" key="1">
    <source>
        <dbReference type="EMBL" id="PKU37214.1"/>
    </source>
</evidence>
<dbReference type="Proteomes" id="UP000233556">
    <property type="component" value="Unassembled WGS sequence"/>
</dbReference>
<keyword evidence="2" id="KW-1185">Reference proteome</keyword>
<protein>
    <submittedName>
        <fullName evidence="1">Uncharacterized protein</fullName>
    </submittedName>
</protein>
<dbReference type="EMBL" id="KZ507249">
    <property type="protein sequence ID" value="PKU37214.1"/>
    <property type="molecule type" value="Genomic_DNA"/>
</dbReference>
<organism evidence="1 2">
    <name type="scientific">Limosa lapponica baueri</name>
    <dbReference type="NCBI Taxonomy" id="1758121"/>
    <lineage>
        <taxon>Eukaryota</taxon>
        <taxon>Metazoa</taxon>
        <taxon>Chordata</taxon>
        <taxon>Craniata</taxon>
        <taxon>Vertebrata</taxon>
        <taxon>Euteleostomi</taxon>
        <taxon>Archelosauria</taxon>
        <taxon>Archosauria</taxon>
        <taxon>Dinosauria</taxon>
        <taxon>Saurischia</taxon>
        <taxon>Theropoda</taxon>
        <taxon>Coelurosauria</taxon>
        <taxon>Aves</taxon>
        <taxon>Neognathae</taxon>
        <taxon>Neoaves</taxon>
        <taxon>Charadriiformes</taxon>
        <taxon>Scolopacidae</taxon>
        <taxon>Limosa</taxon>
    </lineage>
</organism>
<dbReference type="AlphaFoldDB" id="A0A2I0TTS5"/>
<gene>
    <name evidence="1" type="ORF">llap_12483</name>
</gene>
<sequence length="129" mass="15072">MRPDKLCPRGWRELANITARPLSSLKDCGNPGKSLMTGKVKSIFKKRTNDMRSYRLINLPFVPKKVKQQVHLDQISEHTKEKKETGNTEHELTERIFQNPFLKPIEIVLFMTHHTYNQSLGHIDLKLQH</sequence>
<evidence type="ECO:0000313" key="2">
    <source>
        <dbReference type="Proteomes" id="UP000233556"/>
    </source>
</evidence>
<reference evidence="2" key="1">
    <citation type="submission" date="2017-11" db="EMBL/GenBank/DDBJ databases">
        <authorList>
            <person name="Lima N.C."/>
            <person name="Parody-Merino A.M."/>
            <person name="Battley P.F."/>
            <person name="Fidler A.E."/>
            <person name="Prosdocimi F."/>
        </authorList>
    </citation>
    <scope>NUCLEOTIDE SEQUENCE [LARGE SCALE GENOMIC DNA]</scope>
</reference>
<name>A0A2I0TTS5_LIMLA</name>
<proteinExistence type="predicted"/>
<accession>A0A2I0TTS5</accession>
<reference evidence="2" key="2">
    <citation type="submission" date="2017-12" db="EMBL/GenBank/DDBJ databases">
        <title>Genome sequence of the Bar-tailed Godwit (Limosa lapponica baueri).</title>
        <authorList>
            <person name="Lima N.C.B."/>
            <person name="Parody-Merino A.M."/>
            <person name="Battley P.F."/>
            <person name="Fidler A.E."/>
            <person name="Prosdocimi F."/>
        </authorList>
    </citation>
    <scope>NUCLEOTIDE SEQUENCE [LARGE SCALE GENOMIC DNA]</scope>
</reference>